<dbReference type="InterPro" id="IPR036388">
    <property type="entry name" value="WH-like_DNA-bd_sf"/>
</dbReference>
<accession>A0ABW1TWE7</accession>
<evidence type="ECO:0000313" key="6">
    <source>
        <dbReference type="EMBL" id="MFC6281658.1"/>
    </source>
</evidence>
<sequence length="310" mass="34361">MNFRQLDLNLLRVLAAIHRTGSVTRAGKALSLSQPATSNALSRLRDFFEDELFVRAPSGLKPTRLCEQLAPAVLAQLLALETVVTGHEDFEPAASGMHWRLSLSDLGEMLFLPGLAGALRSEAPGARLSNVSVAATDVAAALEAREIDLAIGILQPRHRGIRTEMLFRENYVAVASPHWRPASGRSGRTLTAQQLADAAFVVASPTATFHTSVEEMLVRMKLEDRIVLRARHFGALPELALTSDLLSIVPEMYARNLRQRYDFRVWGIPGAPAYEVRLVWHSSTDKDPAHQWMRELVYRLFRRPLQAGAV</sequence>
<comment type="caution">
    <text evidence="6">The sequence shown here is derived from an EMBL/GenBank/DDBJ whole genome shotgun (WGS) entry which is preliminary data.</text>
</comment>
<dbReference type="InterPro" id="IPR036390">
    <property type="entry name" value="WH_DNA-bd_sf"/>
</dbReference>
<dbReference type="Gene3D" id="1.10.10.10">
    <property type="entry name" value="Winged helix-like DNA-binding domain superfamily/Winged helix DNA-binding domain"/>
    <property type="match status" value="1"/>
</dbReference>
<keyword evidence="3" id="KW-0238">DNA-binding</keyword>
<dbReference type="PANTHER" id="PTHR30118">
    <property type="entry name" value="HTH-TYPE TRANSCRIPTIONAL REGULATOR LEUO-RELATED"/>
    <property type="match status" value="1"/>
</dbReference>
<proteinExistence type="inferred from homology"/>
<dbReference type="SUPFAM" id="SSF46785">
    <property type="entry name" value="Winged helix' DNA-binding domain"/>
    <property type="match status" value="1"/>
</dbReference>
<dbReference type="CDD" id="cd08459">
    <property type="entry name" value="PBP2_DntR_NahR_LinR_like"/>
    <property type="match status" value="1"/>
</dbReference>
<dbReference type="InterPro" id="IPR005119">
    <property type="entry name" value="LysR_subst-bd"/>
</dbReference>
<dbReference type="RefSeq" id="WP_371437269.1">
    <property type="nucleotide sequence ID" value="NZ_JBHSRS010000018.1"/>
</dbReference>
<dbReference type="PANTHER" id="PTHR30118:SF15">
    <property type="entry name" value="TRANSCRIPTIONAL REGULATORY PROTEIN"/>
    <property type="match status" value="1"/>
</dbReference>
<dbReference type="SUPFAM" id="SSF53850">
    <property type="entry name" value="Periplasmic binding protein-like II"/>
    <property type="match status" value="1"/>
</dbReference>
<dbReference type="Pfam" id="PF03466">
    <property type="entry name" value="LysR_substrate"/>
    <property type="match status" value="1"/>
</dbReference>
<evidence type="ECO:0000256" key="3">
    <source>
        <dbReference type="ARBA" id="ARBA00023125"/>
    </source>
</evidence>
<evidence type="ECO:0000256" key="4">
    <source>
        <dbReference type="ARBA" id="ARBA00023163"/>
    </source>
</evidence>
<dbReference type="Gene3D" id="3.40.190.10">
    <property type="entry name" value="Periplasmic binding protein-like II"/>
    <property type="match status" value="2"/>
</dbReference>
<dbReference type="Pfam" id="PF00126">
    <property type="entry name" value="HTH_1"/>
    <property type="match status" value="1"/>
</dbReference>
<keyword evidence="4" id="KW-0804">Transcription</keyword>
<dbReference type="Proteomes" id="UP001596270">
    <property type="component" value="Unassembled WGS sequence"/>
</dbReference>
<keyword evidence="7" id="KW-1185">Reference proteome</keyword>
<name>A0ABW1TWE7_9BURK</name>
<organism evidence="6 7">
    <name type="scientific">Polaromonas aquatica</name>
    <dbReference type="NCBI Taxonomy" id="332657"/>
    <lineage>
        <taxon>Bacteria</taxon>
        <taxon>Pseudomonadati</taxon>
        <taxon>Pseudomonadota</taxon>
        <taxon>Betaproteobacteria</taxon>
        <taxon>Burkholderiales</taxon>
        <taxon>Comamonadaceae</taxon>
        <taxon>Polaromonas</taxon>
    </lineage>
</organism>
<dbReference type="PROSITE" id="PS50931">
    <property type="entry name" value="HTH_LYSR"/>
    <property type="match status" value="1"/>
</dbReference>
<feature type="domain" description="HTH lysR-type" evidence="5">
    <location>
        <begin position="6"/>
        <end position="63"/>
    </location>
</feature>
<dbReference type="InterPro" id="IPR050389">
    <property type="entry name" value="LysR-type_TF"/>
</dbReference>
<evidence type="ECO:0000256" key="2">
    <source>
        <dbReference type="ARBA" id="ARBA00023015"/>
    </source>
</evidence>
<comment type="similarity">
    <text evidence="1">Belongs to the LysR transcriptional regulatory family.</text>
</comment>
<reference evidence="7" key="1">
    <citation type="journal article" date="2019" name="Int. J. Syst. Evol. Microbiol.">
        <title>The Global Catalogue of Microorganisms (GCM) 10K type strain sequencing project: providing services to taxonomists for standard genome sequencing and annotation.</title>
        <authorList>
            <consortium name="The Broad Institute Genomics Platform"/>
            <consortium name="The Broad Institute Genome Sequencing Center for Infectious Disease"/>
            <person name="Wu L."/>
            <person name="Ma J."/>
        </authorList>
    </citation>
    <scope>NUCLEOTIDE SEQUENCE [LARGE SCALE GENOMIC DNA]</scope>
    <source>
        <strain evidence="7">CCUG 39402</strain>
    </source>
</reference>
<dbReference type="PRINTS" id="PR00039">
    <property type="entry name" value="HTHLYSR"/>
</dbReference>
<keyword evidence="2" id="KW-0805">Transcription regulation</keyword>
<dbReference type="EMBL" id="JBHSRS010000018">
    <property type="protein sequence ID" value="MFC6281658.1"/>
    <property type="molecule type" value="Genomic_DNA"/>
</dbReference>
<protein>
    <submittedName>
        <fullName evidence="6">LysR family transcriptional regulator</fullName>
    </submittedName>
</protein>
<evidence type="ECO:0000313" key="7">
    <source>
        <dbReference type="Proteomes" id="UP001596270"/>
    </source>
</evidence>
<gene>
    <name evidence="6" type="ORF">ACFQND_10475</name>
</gene>
<dbReference type="InterPro" id="IPR000847">
    <property type="entry name" value="LysR_HTH_N"/>
</dbReference>
<evidence type="ECO:0000259" key="5">
    <source>
        <dbReference type="PROSITE" id="PS50931"/>
    </source>
</evidence>
<evidence type="ECO:0000256" key="1">
    <source>
        <dbReference type="ARBA" id="ARBA00009437"/>
    </source>
</evidence>